<evidence type="ECO:0000256" key="2">
    <source>
        <dbReference type="ARBA" id="ARBA00023235"/>
    </source>
</evidence>
<gene>
    <name evidence="3" type="ORF">VLY81_04630</name>
</gene>
<dbReference type="InterPro" id="IPR033134">
    <property type="entry name" value="Asp/Glu_racemase_AS_2"/>
</dbReference>
<keyword evidence="2 3" id="KW-0413">Isomerase</keyword>
<dbReference type="RefSeq" id="WP_324669856.1">
    <property type="nucleotide sequence ID" value="NZ_CP141614.1"/>
</dbReference>
<dbReference type="InterPro" id="IPR015942">
    <property type="entry name" value="Asp/Glu/hydantoin_racemase"/>
</dbReference>
<dbReference type="Proteomes" id="UP001333102">
    <property type="component" value="Chromosome"/>
</dbReference>
<dbReference type="PROSITE" id="PS00924">
    <property type="entry name" value="ASP_GLU_RACEMASE_2"/>
    <property type="match status" value="1"/>
</dbReference>
<dbReference type="EC" id="5.1.1.-" evidence="3"/>
<evidence type="ECO:0000256" key="1">
    <source>
        <dbReference type="ARBA" id="ARBA00007847"/>
    </source>
</evidence>
<dbReference type="SUPFAM" id="SSF53681">
    <property type="entry name" value="Aspartate/glutamate racemase"/>
    <property type="match status" value="2"/>
</dbReference>
<accession>A0ABZ1BSA7</accession>
<dbReference type="NCBIfam" id="TIGR00035">
    <property type="entry name" value="asp_race"/>
    <property type="match status" value="1"/>
</dbReference>
<evidence type="ECO:0000313" key="3">
    <source>
        <dbReference type="EMBL" id="WRP15453.1"/>
    </source>
</evidence>
<dbReference type="InterPro" id="IPR004380">
    <property type="entry name" value="Asp_race"/>
</dbReference>
<dbReference type="InterPro" id="IPR001920">
    <property type="entry name" value="Asp/Glu_race"/>
</dbReference>
<organism evidence="3 4">
    <name type="scientific">Geochorda subterranea</name>
    <dbReference type="NCBI Taxonomy" id="3109564"/>
    <lineage>
        <taxon>Bacteria</taxon>
        <taxon>Bacillati</taxon>
        <taxon>Bacillota</taxon>
        <taxon>Limnochordia</taxon>
        <taxon>Limnochordales</taxon>
        <taxon>Geochordaceae</taxon>
        <taxon>Geochorda</taxon>
    </lineage>
</organism>
<dbReference type="Pfam" id="PF01177">
    <property type="entry name" value="Asp_Glu_race"/>
    <property type="match status" value="1"/>
</dbReference>
<sequence>MKTIGILGGMGPEATADLFVRIIRLVPAARDQDHPRVIIDSNSQIPDRTAAIRGEGPSPLPALVETARNLQRAGAELIAMPCNSAHAWYDQIASAVDVPVLHMIRLTAEETRRRLHRAGAPSPSGPVLLLATTGTITSGLYQRALAALGLEAAVPGPDVQDRVMDAIYQVKAGKPAVARSLALDVLFSETARLDPAAVVLGCTELPLVLGPGDLERPVVDSTEVLARAAVQAAFG</sequence>
<evidence type="ECO:0000313" key="4">
    <source>
        <dbReference type="Proteomes" id="UP001333102"/>
    </source>
</evidence>
<dbReference type="PROSITE" id="PS00923">
    <property type="entry name" value="ASP_GLU_RACEMASE_1"/>
    <property type="match status" value="1"/>
</dbReference>
<dbReference type="PANTHER" id="PTHR21198:SF7">
    <property type="entry name" value="ASPARTATE-GLUTAMATE RACEMASE FAMILY"/>
    <property type="match status" value="1"/>
</dbReference>
<protein>
    <submittedName>
        <fullName evidence="3">Amino acid racemase</fullName>
        <ecNumber evidence="3">5.1.1.-</ecNumber>
    </submittedName>
</protein>
<dbReference type="Gene3D" id="3.40.50.1860">
    <property type="match status" value="2"/>
</dbReference>
<dbReference type="PANTHER" id="PTHR21198">
    <property type="entry name" value="GLUTAMATE RACEMASE"/>
    <property type="match status" value="1"/>
</dbReference>
<dbReference type="EMBL" id="CP141614">
    <property type="protein sequence ID" value="WRP15453.1"/>
    <property type="molecule type" value="Genomic_DNA"/>
</dbReference>
<proteinExistence type="inferred from homology"/>
<reference evidence="4" key="1">
    <citation type="submission" date="2023-12" db="EMBL/GenBank/DDBJ databases">
        <title>Novel isolates from deep terrestrial aquifers shed light on the physiology and ecology of the class Limnochordia.</title>
        <authorList>
            <person name="Karnachuk O.V."/>
            <person name="Lukina A.P."/>
            <person name="Avakyan M.R."/>
            <person name="Kadnikov V."/>
            <person name="Begmatov S."/>
            <person name="Beletsky A.V."/>
            <person name="Mardanov A.V."/>
            <person name="Ravin N.V."/>
        </authorList>
    </citation>
    <scope>NUCLEOTIDE SEQUENCE [LARGE SCALE GENOMIC DNA]</scope>
    <source>
        <strain evidence="4">LN</strain>
    </source>
</reference>
<comment type="similarity">
    <text evidence="1">Belongs to the aspartate/glutamate racemases family.</text>
</comment>
<dbReference type="InterPro" id="IPR018187">
    <property type="entry name" value="Asp/Glu_racemase_AS_1"/>
</dbReference>
<name>A0ABZ1BSA7_9FIRM</name>
<keyword evidence="4" id="KW-1185">Reference proteome</keyword>
<dbReference type="GO" id="GO:0016853">
    <property type="term" value="F:isomerase activity"/>
    <property type="evidence" value="ECO:0007669"/>
    <property type="project" value="UniProtKB-KW"/>
</dbReference>